<evidence type="ECO:0000256" key="4">
    <source>
        <dbReference type="ARBA" id="ARBA00023263"/>
    </source>
</evidence>
<reference evidence="8 10" key="2">
    <citation type="submission" date="2018-05" db="EMBL/GenBank/DDBJ databases">
        <title>Evaluation of testing and processing parameters for the GenePOC Carba assay.</title>
        <authorList>
            <person name="Walsh T.R."/>
        </authorList>
    </citation>
    <scope>NUCLEOTIDE SEQUENCE [LARGE SCALE GENOMIC DNA]</scope>
    <source>
        <strain evidence="8 10">PECIMP</strain>
    </source>
</reference>
<dbReference type="PANTHER" id="PTHR33420:SF3">
    <property type="entry name" value="FIMBRIAL SUBUNIT ELFA"/>
    <property type="match status" value="1"/>
</dbReference>
<feature type="chain" id="PRO_5014044460" evidence="5">
    <location>
        <begin position="25"/>
        <end position="203"/>
    </location>
</feature>
<evidence type="ECO:0000256" key="1">
    <source>
        <dbReference type="ARBA" id="ARBA00004561"/>
    </source>
</evidence>
<dbReference type="GeneID" id="99705928"/>
<accession>A0A155VZ29</accession>
<evidence type="ECO:0000313" key="9">
    <source>
        <dbReference type="Proteomes" id="UP000244004"/>
    </source>
</evidence>
<dbReference type="InterPro" id="IPR008966">
    <property type="entry name" value="Adhesion_dom_sf"/>
</dbReference>
<evidence type="ECO:0000256" key="3">
    <source>
        <dbReference type="ARBA" id="ARBA00022729"/>
    </source>
</evidence>
<evidence type="ECO:0000313" key="10">
    <source>
        <dbReference type="Proteomes" id="UP000246375"/>
    </source>
</evidence>
<accession>A0A145QFV9</accession>
<dbReference type="Pfam" id="PF00419">
    <property type="entry name" value="Fimbrial"/>
    <property type="match status" value="1"/>
</dbReference>
<feature type="domain" description="Fimbrial-type adhesion" evidence="6">
    <location>
        <begin position="52"/>
        <end position="202"/>
    </location>
</feature>
<evidence type="ECO:0000256" key="5">
    <source>
        <dbReference type="SAM" id="SignalP"/>
    </source>
</evidence>
<organism evidence="7 9">
    <name type="scientific">Enterobacter hormaechei</name>
    <dbReference type="NCBI Taxonomy" id="158836"/>
    <lineage>
        <taxon>Bacteria</taxon>
        <taxon>Pseudomonadati</taxon>
        <taxon>Pseudomonadota</taxon>
        <taxon>Gammaproteobacteria</taxon>
        <taxon>Enterobacterales</taxon>
        <taxon>Enterobacteriaceae</taxon>
        <taxon>Enterobacter</taxon>
        <taxon>Enterobacter cloacae complex</taxon>
    </lineage>
</organism>
<feature type="signal peptide" evidence="5">
    <location>
        <begin position="1"/>
        <end position="24"/>
    </location>
</feature>
<dbReference type="EMBL" id="PNXT01000001">
    <property type="protein sequence ID" value="PTX88575.1"/>
    <property type="molecule type" value="Genomic_DNA"/>
</dbReference>
<comment type="similarity">
    <text evidence="2">Belongs to the fimbrial protein family.</text>
</comment>
<dbReference type="Proteomes" id="UP000246375">
    <property type="component" value="Unassembled WGS sequence"/>
</dbReference>
<dbReference type="SUPFAM" id="SSF49401">
    <property type="entry name" value="Bacterial adhesins"/>
    <property type="match status" value="1"/>
</dbReference>
<accession>A0A3S0IYL9</accession>
<reference evidence="7 9" key="1">
    <citation type="submission" date="2018-01" db="EMBL/GenBank/DDBJ databases">
        <title>Geographic spread and resistance mechanisms of dominant carbapenem-resistant Enterobacter cloacae complex clones ST171 and ST78.</title>
        <authorList>
            <person name="Gomez-Simmonds A."/>
            <person name="Annavajhala M.K."/>
            <person name="Wang Z."/>
            <person name="Macesic N."/>
            <person name="Hu Y."/>
            <person name="Giddins M.J."/>
            <person name="O'Malley A."/>
            <person name="Toussaint N.C."/>
            <person name="Whittier S."/>
            <person name="Torres V.J."/>
            <person name="Uhlemann A.-C."/>
        </authorList>
    </citation>
    <scope>NUCLEOTIDE SEQUENCE [LARGE SCALE GENOMIC DNA]</scope>
    <source>
        <strain evidence="7 9">78</strain>
    </source>
</reference>
<dbReference type="GO" id="GO:0009289">
    <property type="term" value="C:pilus"/>
    <property type="evidence" value="ECO:0007669"/>
    <property type="project" value="UniProtKB-SubCell"/>
</dbReference>
<dbReference type="InterPro" id="IPR036937">
    <property type="entry name" value="Adhesion_dom_fimbrial_sf"/>
</dbReference>
<name>A0A155VZ29_9ENTR</name>
<dbReference type="GO" id="GO:0043709">
    <property type="term" value="P:cell adhesion involved in single-species biofilm formation"/>
    <property type="evidence" value="ECO:0007669"/>
    <property type="project" value="TreeGrafter"/>
</dbReference>
<dbReference type="RefSeq" id="WP_022648150.1">
    <property type="nucleotide sequence ID" value="NZ_AP025764.1"/>
</dbReference>
<comment type="caution">
    <text evidence="7">The sequence shown here is derived from an EMBL/GenBank/DDBJ whole genome shotgun (WGS) entry which is preliminary data.</text>
</comment>
<dbReference type="PANTHER" id="PTHR33420">
    <property type="entry name" value="FIMBRIAL SUBUNIT ELFA-RELATED"/>
    <property type="match status" value="1"/>
</dbReference>
<dbReference type="InterPro" id="IPR050263">
    <property type="entry name" value="Bact_Fimbrial_Adh_Pro"/>
</dbReference>
<keyword evidence="4" id="KW-0281">Fimbrium</keyword>
<dbReference type="Gene3D" id="2.60.40.1090">
    <property type="entry name" value="Fimbrial-type adhesion domain"/>
    <property type="match status" value="1"/>
</dbReference>
<comment type="subcellular location">
    <subcellularLocation>
        <location evidence="1">Fimbrium</location>
    </subcellularLocation>
</comment>
<dbReference type="InterPro" id="IPR000259">
    <property type="entry name" value="Adhesion_dom_fimbrial"/>
</dbReference>
<keyword evidence="3 5" id="KW-0732">Signal</keyword>
<gene>
    <name evidence="7" type="ORF">C1O12_09325</name>
    <name evidence="8" type="ORF">DL189_15540</name>
</gene>
<proteinExistence type="inferred from homology"/>
<evidence type="ECO:0000313" key="7">
    <source>
        <dbReference type="EMBL" id="PTX88575.1"/>
    </source>
</evidence>
<evidence type="ECO:0000256" key="2">
    <source>
        <dbReference type="ARBA" id="ARBA00006671"/>
    </source>
</evidence>
<evidence type="ECO:0000313" key="8">
    <source>
        <dbReference type="EMBL" id="PXB39360.1"/>
    </source>
</evidence>
<dbReference type="EMBL" id="QHMI01000012">
    <property type="protein sequence ID" value="PXB39360.1"/>
    <property type="molecule type" value="Genomic_DNA"/>
</dbReference>
<dbReference type="AlphaFoldDB" id="A0A155VZ29"/>
<protein>
    <submittedName>
        <fullName evidence="7">Fimbrial protein</fullName>
    </submittedName>
</protein>
<sequence>MINKKNMIALTLCGLMMASGSALAGLPSGDSDNNINTNPENDAGTQGTGGVVHFTGKITDASCNITTDSAGQTVELGTWAASYFATQKETTRTPFQISVEGCPDSVKTVAVLFDGNKDANDNTLLGLNSSVDSDGNTATGVAVKLYESDRNTQIKIGDISQSIDLAEGEDSKTLNFYANYNATTDVVSTGEADADANFLMVYN</sequence>
<evidence type="ECO:0000259" key="6">
    <source>
        <dbReference type="Pfam" id="PF00419"/>
    </source>
</evidence>
<dbReference type="Proteomes" id="UP000244004">
    <property type="component" value="Unassembled WGS sequence"/>
</dbReference>